<dbReference type="Gene3D" id="3.30.40.10">
    <property type="entry name" value="Zinc/RING finger domain, C3HC4 (zinc finger)"/>
    <property type="match status" value="1"/>
</dbReference>
<feature type="compositionally biased region" description="Polar residues" evidence="10">
    <location>
        <begin position="700"/>
        <end position="714"/>
    </location>
</feature>
<feature type="region of interest" description="Disordered" evidence="10">
    <location>
        <begin position="923"/>
        <end position="943"/>
    </location>
</feature>
<feature type="region of interest" description="Disordered" evidence="10">
    <location>
        <begin position="665"/>
        <end position="714"/>
    </location>
</feature>
<dbReference type="GO" id="GO:0070530">
    <property type="term" value="F:K63-linked polyubiquitin modification-dependent protein binding"/>
    <property type="evidence" value="ECO:0007669"/>
    <property type="project" value="TreeGrafter"/>
</dbReference>
<dbReference type="InterPro" id="IPR017907">
    <property type="entry name" value="Znf_RING_CS"/>
</dbReference>
<reference evidence="14 15" key="1">
    <citation type="journal article" date="2018" name="Sci. Rep.">
        <title>Comparative analysis of the Pocillopora damicornis genome highlights role of immune system in coral evolution.</title>
        <authorList>
            <person name="Cunning R."/>
            <person name="Bay R.A."/>
            <person name="Gillette P."/>
            <person name="Baker A.C."/>
            <person name="Traylor-Knowles N."/>
        </authorList>
    </citation>
    <scope>NUCLEOTIDE SEQUENCE [LARGE SCALE GENOMIC DNA]</scope>
    <source>
        <strain evidence="14">RSMAS</strain>
        <tissue evidence="14">Whole animal</tissue>
    </source>
</reference>
<evidence type="ECO:0000313" key="14">
    <source>
        <dbReference type="EMBL" id="RMX51292.1"/>
    </source>
</evidence>
<feature type="compositionally biased region" description="Polar residues" evidence="10">
    <location>
        <begin position="526"/>
        <end position="537"/>
    </location>
</feature>
<feature type="domain" description="RING-type" evidence="13">
    <location>
        <begin position="1199"/>
        <end position="1437"/>
    </location>
</feature>
<dbReference type="Pfam" id="PF22191">
    <property type="entry name" value="IBR_1"/>
    <property type="match status" value="1"/>
</dbReference>
<dbReference type="Pfam" id="PF01485">
    <property type="entry name" value="IBR"/>
    <property type="match status" value="1"/>
</dbReference>
<dbReference type="EMBL" id="RCHS01001807">
    <property type="protein sequence ID" value="RMX51292.1"/>
    <property type="molecule type" value="Genomic_DNA"/>
</dbReference>
<keyword evidence="15" id="KW-1185">Reference proteome</keyword>
<evidence type="ECO:0000256" key="1">
    <source>
        <dbReference type="ARBA" id="ARBA00008278"/>
    </source>
</evidence>
<keyword evidence="8" id="KW-0862">Zinc</keyword>
<evidence type="ECO:0000256" key="9">
    <source>
        <dbReference type="PROSITE-ProRule" id="PRU00024"/>
    </source>
</evidence>
<comment type="caution">
    <text evidence="14">The sequence shown here is derived from an EMBL/GenBank/DDBJ whole genome shotgun (WGS) entry which is preliminary data.</text>
</comment>
<evidence type="ECO:0000256" key="6">
    <source>
        <dbReference type="ARBA" id="ARBA00022771"/>
    </source>
</evidence>
<dbReference type="Pfam" id="PF16678">
    <property type="entry name" value="UBA_HOIP"/>
    <property type="match status" value="1"/>
</dbReference>
<protein>
    <recommendedName>
        <fullName evidence="2">RanBP-type and C3HC4-type zinc finger-containing protein 1</fullName>
    </recommendedName>
</protein>
<dbReference type="PANTHER" id="PTHR16004">
    <property type="entry name" value="RING FINGER PROTEIN 31-RELATED"/>
    <property type="match status" value="1"/>
</dbReference>
<dbReference type="PANTHER" id="PTHR16004:SF2">
    <property type="entry name" value="E3 UBIQUITIN-PROTEIN LIGASE LUBEL"/>
    <property type="match status" value="1"/>
</dbReference>
<dbReference type="InterPro" id="IPR026254">
    <property type="entry name" value="RNF31-like"/>
</dbReference>
<feature type="compositionally biased region" description="Acidic residues" evidence="10">
    <location>
        <begin position="369"/>
        <end position="378"/>
    </location>
</feature>
<feature type="compositionally biased region" description="Polar residues" evidence="10">
    <location>
        <begin position="672"/>
        <end position="682"/>
    </location>
</feature>
<dbReference type="InterPro" id="IPR047540">
    <property type="entry name" value="BRcat_RBR_RNF31-like"/>
</dbReference>
<feature type="compositionally biased region" description="Low complexity" evidence="10">
    <location>
        <begin position="617"/>
        <end position="633"/>
    </location>
</feature>
<name>A0A3M6UCA8_POCDA</name>
<dbReference type="InterPro" id="IPR041031">
    <property type="entry name" value="RNF31_C"/>
</dbReference>
<dbReference type="Gene3D" id="1.20.58.2190">
    <property type="match status" value="1"/>
</dbReference>
<dbReference type="InterPro" id="IPR013083">
    <property type="entry name" value="Znf_RING/FYVE/PHD"/>
</dbReference>
<gene>
    <name evidence="14" type="ORF">pdam_00004663</name>
</gene>
<dbReference type="GO" id="GO:0061630">
    <property type="term" value="F:ubiquitin protein ligase activity"/>
    <property type="evidence" value="ECO:0007669"/>
    <property type="project" value="TreeGrafter"/>
</dbReference>
<evidence type="ECO:0000256" key="8">
    <source>
        <dbReference type="ARBA" id="ARBA00022833"/>
    </source>
</evidence>
<keyword evidence="3" id="KW-0808">Transferase</keyword>
<organism evidence="14 15">
    <name type="scientific">Pocillopora damicornis</name>
    <name type="common">Cauliflower coral</name>
    <name type="synonym">Millepora damicornis</name>
    <dbReference type="NCBI Taxonomy" id="46731"/>
    <lineage>
        <taxon>Eukaryota</taxon>
        <taxon>Metazoa</taxon>
        <taxon>Cnidaria</taxon>
        <taxon>Anthozoa</taxon>
        <taxon>Hexacorallia</taxon>
        <taxon>Scleractinia</taxon>
        <taxon>Astrocoeniina</taxon>
        <taxon>Pocilloporidae</taxon>
        <taxon>Pocillopora</taxon>
    </lineage>
</organism>
<feature type="compositionally biased region" description="Basic and acidic residues" evidence="10">
    <location>
        <begin position="349"/>
        <end position="368"/>
    </location>
</feature>
<dbReference type="GO" id="GO:0008270">
    <property type="term" value="F:zinc ion binding"/>
    <property type="evidence" value="ECO:0007669"/>
    <property type="project" value="UniProtKB-KW"/>
</dbReference>
<feature type="region of interest" description="Disordered" evidence="10">
    <location>
        <begin position="1"/>
        <end position="54"/>
    </location>
</feature>
<dbReference type="SUPFAM" id="SSF143503">
    <property type="entry name" value="PUG domain-like"/>
    <property type="match status" value="1"/>
</dbReference>
<dbReference type="CDD" id="cd20351">
    <property type="entry name" value="Rcat_RBR_HOIP"/>
    <property type="match status" value="1"/>
</dbReference>
<evidence type="ECO:0000313" key="15">
    <source>
        <dbReference type="Proteomes" id="UP000275408"/>
    </source>
</evidence>
<evidence type="ECO:0000256" key="3">
    <source>
        <dbReference type="ARBA" id="ARBA00022679"/>
    </source>
</evidence>
<dbReference type="GO" id="GO:0071797">
    <property type="term" value="C:LUBAC complex"/>
    <property type="evidence" value="ECO:0007669"/>
    <property type="project" value="InterPro"/>
</dbReference>
<dbReference type="PROSITE" id="PS50089">
    <property type="entry name" value="ZF_RING_2"/>
    <property type="match status" value="1"/>
</dbReference>
<comment type="similarity">
    <text evidence="1">Belongs to the RBR family.</text>
</comment>
<evidence type="ECO:0000256" key="10">
    <source>
        <dbReference type="SAM" id="MobiDB-lite"/>
    </source>
</evidence>
<feature type="compositionally biased region" description="Polar residues" evidence="10">
    <location>
        <begin position="1"/>
        <end position="14"/>
    </location>
</feature>
<dbReference type="InterPro" id="IPR002867">
    <property type="entry name" value="IBR_dom"/>
</dbReference>
<evidence type="ECO:0000259" key="11">
    <source>
        <dbReference type="PROSITE" id="PS50089"/>
    </source>
</evidence>
<feature type="domain" description="RING-type" evidence="11">
    <location>
        <begin position="1203"/>
        <end position="1251"/>
    </location>
</feature>
<dbReference type="InterPro" id="IPR000315">
    <property type="entry name" value="Znf_B-box"/>
</dbReference>
<evidence type="ECO:0000256" key="7">
    <source>
        <dbReference type="ARBA" id="ARBA00022786"/>
    </source>
</evidence>
<evidence type="ECO:0000256" key="4">
    <source>
        <dbReference type="ARBA" id="ARBA00022723"/>
    </source>
</evidence>
<dbReference type="InterPro" id="IPR036339">
    <property type="entry name" value="PUB-like_dom_sf"/>
</dbReference>
<feature type="compositionally biased region" description="Polar residues" evidence="10">
    <location>
        <begin position="306"/>
        <end position="317"/>
    </location>
</feature>
<dbReference type="CDD" id="cd19815">
    <property type="entry name" value="Bbox1_HOIP"/>
    <property type="match status" value="1"/>
</dbReference>
<feature type="domain" description="B box-type" evidence="12">
    <location>
        <begin position="396"/>
        <end position="442"/>
    </location>
</feature>
<keyword evidence="4" id="KW-0479">Metal-binding</keyword>
<dbReference type="OrthoDB" id="9978677at2759"/>
<dbReference type="GO" id="GO:1990450">
    <property type="term" value="F:linear polyubiquitin binding"/>
    <property type="evidence" value="ECO:0007669"/>
    <property type="project" value="TreeGrafter"/>
</dbReference>
<sequence length="1629" mass="181549">MESRNFPRQQNHLSDGNAAIDLGTSLSESPAPWNGGLAYDAPDGTLTRSGNPGERLVQRPVNMPSEQSNHVEEPTIYIRVRRRQTPLENAARLYHLTEEQKEAQLRMNRANVVREFVQMTDPSLQTLLEKCSLVLNMDVDIERKYIELDIWRVFEANAEKPRFLHLTQGLGILEKYASNLIKENRPPYWRNVKFTSSLVQLHVGRLIGSRDILSQMGYTQDISDGVAFPANVPEPNVVKLKDLATDLFFARFEIDTLLVNKHPFYEMDPPVPQEEVELPRLFQATFPRSYPQRFPPRVSRPPLPTLASTESSVSRPSQPTPTSARNPTPRSPPTPSPRRPGGRSPIPPQEKHKEQATVEEQVSERNAESEGDSEYEDAEDGIDQAQASGGSHTQVSSNADCRICGASIATKLCQECKDTFCVPCDGLYHKHASRQHHVRTQLPTDTGTPSTDRPASSAAATAAPSSPVPQNQRTALSNTATNATNGIRPTPRPRPVPAPRRNIKQPPKTPEPYEEVRQPSIPPKPVTSTPQVQQNTGIHRPPSSAAVTQQPATQTGIRGSNQIQDQTRPILRPPPMPPSFGTTQGSSQGGIDENDRNYTADEAPPPLPPHKPKTAKLKTPVESRTPISTPPTSSEEDRALSCPNCFFLNSGGNKICSFCKKPLPAKSDTKPENQSASPQRQGSVDVRNFPSPGLAAQDPARSTDQFHESQASENVMSATRANTFFTDEDSDQHWACEFCTYINRNRTICEICFKSRTTPLPPKKTKPVRNLTEKAYPPRTVTNLAMHTSQQIPAATMLTRKPDLPNSPAAPTGSPVNWQAPQRGNPMGPPAGPLLGNTNPSGGQPWEAAAFVPGGPPLRSPAPPGVTSPGQGGILNQTGMVYPGVNPGFPRYPDVLHDPHGFVPPPPFVDQFGATGVAPEINPAATGNSPLPPPVPTPVDETSRRHQEEIYIAGARYVEWLKAAETEGFTAEEVNIASILGIEDRQGPIHWLQTMWYDLIHRVMVELSVPENSQEIGNVSPEEAREALIECTGEVSRAASKCIENRKKKVKELQQAGVYAKTDCISALDTAEGNTEKAILELEKMALQPMLQRILNSCLPDTATQDDIFRALTRQTDNQSPQDRANFEAIVKDGGQDRDVSLDFEEFMRRIRAILAEKDVSSWGRADIVIKLIDDGFEVEDSLTAARGCRDYRTCLRFLKQECPLCTDERPRTQMITFLHCQHSVCQDCVTQFITITIRDKNIMHLVCPVCGKPENLDDEAVATEYFNNFDIMIRGLVDQETHDLFQRKLRDRTLIKEPNFRWCSHCSSGFIYETPEILKMTCPHCHQYACFKCKRKWEDQHEGITCEQFTAWMEQNDPDFQAAGLAAHLKRNGIVCPNCKFRYDLSKGGCMHFKCAMCSHEFCSGCYNSFIHAERQNCPVSDQCTVRGLHAHHPRDCYFYLRDLEPEELQRLLRDNDVDFNTDPPEGQGNADEAQAGAAAPLVCKVNEQKETVDGLRDEECGEQVQAGYAGLCKKHYVEYLVVLVNDNLLDPADIMSPEDLGHVLRRGFKETPQKQPRMRENQYQQLLLQTVKDELMLPPKPPRKRILDDAEEVHNAQNAVIDESDEGEEDEDVIFFEEEEDADVEGF</sequence>
<dbReference type="CDD" id="cd20337">
    <property type="entry name" value="BRcat_RBR_HOIP"/>
    <property type="match status" value="1"/>
</dbReference>
<dbReference type="Pfam" id="PF18091">
    <property type="entry name" value="E3_UbLigase_RBR"/>
    <property type="match status" value="1"/>
</dbReference>
<dbReference type="PROSITE" id="PS00518">
    <property type="entry name" value="ZF_RING_1"/>
    <property type="match status" value="2"/>
</dbReference>
<feature type="region of interest" description="Disordered" evidence="10">
    <location>
        <begin position="434"/>
        <end position="639"/>
    </location>
</feature>
<keyword evidence="6 9" id="KW-0863">Zinc-finger</keyword>
<evidence type="ECO:0000256" key="2">
    <source>
        <dbReference type="ARBA" id="ARBA00017887"/>
    </source>
</evidence>
<accession>A0A3M6UCA8</accession>
<dbReference type="SMART" id="SM00547">
    <property type="entry name" value="ZnF_RBZ"/>
    <property type="match status" value="2"/>
</dbReference>
<feature type="region of interest" description="Disordered" evidence="10">
    <location>
        <begin position="288"/>
        <end position="378"/>
    </location>
</feature>
<dbReference type="PROSITE" id="PS50119">
    <property type="entry name" value="ZF_BBOX"/>
    <property type="match status" value="1"/>
</dbReference>
<dbReference type="InterPro" id="IPR044066">
    <property type="entry name" value="TRIAD_supradom"/>
</dbReference>
<dbReference type="InterPro" id="IPR047543">
    <property type="entry name" value="Bbox1_RNF31-like"/>
</dbReference>
<proteinExistence type="inferred from homology"/>
<dbReference type="InterPro" id="IPR001876">
    <property type="entry name" value="Znf_RanBP2"/>
</dbReference>
<dbReference type="SMART" id="SM00647">
    <property type="entry name" value="IBR"/>
    <property type="match status" value="2"/>
</dbReference>
<dbReference type="Gene3D" id="1.10.8.10">
    <property type="entry name" value="DNA helicase RuvA subunit, C-terminal domain"/>
    <property type="match status" value="1"/>
</dbReference>
<keyword evidence="7" id="KW-0833">Ubl conjugation pathway</keyword>
<dbReference type="SUPFAM" id="SSF57850">
    <property type="entry name" value="RING/U-box"/>
    <property type="match status" value="3"/>
</dbReference>
<dbReference type="SMART" id="SM00184">
    <property type="entry name" value="RING"/>
    <property type="match status" value="2"/>
</dbReference>
<dbReference type="InterPro" id="IPR001841">
    <property type="entry name" value="Znf_RING"/>
</dbReference>
<keyword evidence="5" id="KW-0677">Repeat</keyword>
<evidence type="ECO:0000259" key="12">
    <source>
        <dbReference type="PROSITE" id="PS50119"/>
    </source>
</evidence>
<evidence type="ECO:0000259" key="13">
    <source>
        <dbReference type="PROSITE" id="PS51873"/>
    </source>
</evidence>
<dbReference type="PROSITE" id="PS51873">
    <property type="entry name" value="TRIAD"/>
    <property type="match status" value="1"/>
</dbReference>
<dbReference type="InterPro" id="IPR047542">
    <property type="entry name" value="Rcat_RBR_RNF31-like"/>
</dbReference>
<evidence type="ECO:0000256" key="5">
    <source>
        <dbReference type="ARBA" id="ARBA00022737"/>
    </source>
</evidence>
<feature type="compositionally biased region" description="Pro residues" evidence="10">
    <location>
        <begin position="329"/>
        <end position="338"/>
    </location>
</feature>
<dbReference type="STRING" id="46731.A0A3M6UCA8"/>
<feature type="compositionally biased region" description="Low complexity" evidence="10">
    <location>
        <begin position="448"/>
        <end position="489"/>
    </location>
</feature>
<feature type="compositionally biased region" description="Polar residues" evidence="10">
    <location>
        <begin position="545"/>
        <end position="567"/>
    </location>
</feature>
<dbReference type="Proteomes" id="UP000275408">
    <property type="component" value="Unassembled WGS sequence"/>
</dbReference>
<dbReference type="InterPro" id="IPR032065">
    <property type="entry name" value="RNF31-UBA"/>
</dbReference>
<feature type="compositionally biased region" description="Low complexity" evidence="10">
    <location>
        <begin position="581"/>
        <end position="590"/>
    </location>
</feature>
<dbReference type="GO" id="GO:0097039">
    <property type="term" value="P:protein linear polyubiquitination"/>
    <property type="evidence" value="ECO:0007669"/>
    <property type="project" value="TreeGrafter"/>
</dbReference>
<dbReference type="GO" id="GO:0036435">
    <property type="term" value="F:K48-linked polyubiquitin modification-dependent protein binding"/>
    <property type="evidence" value="ECO:0007669"/>
    <property type="project" value="TreeGrafter"/>
</dbReference>
<feature type="region of interest" description="Disordered" evidence="10">
    <location>
        <begin position="802"/>
        <end position="867"/>
    </location>
</feature>
<feature type="compositionally biased region" description="Pro residues" evidence="10">
    <location>
        <begin position="854"/>
        <end position="866"/>
    </location>
</feature>